<sequence>MSIVIIAEIEPSSRDAATVREALLTAVTRVRSEDDGCERYELHRDPRTGGFVMVERWRDQAALDAHAAGPAFAALSAALEGRLAVPIALRPLETVEV</sequence>
<dbReference type="EMBL" id="CP076544">
    <property type="protein sequence ID" value="QWS32557.1"/>
    <property type="molecule type" value="Genomic_DNA"/>
</dbReference>
<keyword evidence="2" id="KW-1185">Reference proteome</keyword>
<name>A0ACD1E1C8_9MICO</name>
<accession>A0ACD1E1C8</accession>
<gene>
    <name evidence="1" type="ORF">KM842_09665</name>
</gene>
<reference evidence="1" key="1">
    <citation type="submission" date="2021-06" db="EMBL/GenBank/DDBJ databases">
        <authorList>
            <person name="Ellington A.J."/>
            <person name="Bryan N.C."/>
            <person name="Christner B.C."/>
            <person name="Reisch C.R."/>
        </authorList>
    </citation>
    <scope>NUCLEOTIDE SEQUENCE</scope>
    <source>
        <strain evidence="1">L6-1</strain>
    </source>
</reference>
<protein>
    <submittedName>
        <fullName evidence="1">Antibiotic biosynthesis monooxygenase</fullName>
    </submittedName>
</protein>
<evidence type="ECO:0000313" key="1">
    <source>
        <dbReference type="EMBL" id="QWS32557.1"/>
    </source>
</evidence>
<proteinExistence type="predicted"/>
<evidence type="ECO:0000313" key="2">
    <source>
        <dbReference type="Proteomes" id="UP000681794"/>
    </source>
</evidence>
<organism evidence="1 2">
    <name type="scientific">Curtobacterium aetherium</name>
    <dbReference type="NCBI Taxonomy" id="2841594"/>
    <lineage>
        <taxon>Bacteria</taxon>
        <taxon>Bacillati</taxon>
        <taxon>Actinomycetota</taxon>
        <taxon>Actinomycetes</taxon>
        <taxon>Micrococcales</taxon>
        <taxon>Microbacteriaceae</taxon>
        <taxon>Curtobacterium</taxon>
    </lineage>
</organism>
<dbReference type="Proteomes" id="UP000681794">
    <property type="component" value="Chromosome"/>
</dbReference>
<keyword evidence="1" id="KW-0503">Monooxygenase</keyword>
<keyword evidence="1" id="KW-0560">Oxidoreductase</keyword>